<dbReference type="EMBL" id="MGDB01000114">
    <property type="protein sequence ID" value="OGL39616.1"/>
    <property type="molecule type" value="Genomic_DNA"/>
</dbReference>
<protein>
    <submittedName>
        <fullName evidence="1">Uncharacterized protein</fullName>
    </submittedName>
</protein>
<organism evidence="1 2">
    <name type="scientific">Candidatus Schekmanbacteria bacterium GWA2_38_11</name>
    <dbReference type="NCBI Taxonomy" id="1817876"/>
    <lineage>
        <taxon>Bacteria</taxon>
        <taxon>Candidatus Schekmaniibacteriota</taxon>
    </lineage>
</organism>
<comment type="caution">
    <text evidence="1">The sequence shown here is derived from an EMBL/GenBank/DDBJ whole genome shotgun (WGS) entry which is preliminary data.</text>
</comment>
<evidence type="ECO:0000313" key="2">
    <source>
        <dbReference type="Proteomes" id="UP000178526"/>
    </source>
</evidence>
<dbReference type="AlphaFoldDB" id="A0A1F7RDI5"/>
<dbReference type="Proteomes" id="UP000178526">
    <property type="component" value="Unassembled WGS sequence"/>
</dbReference>
<accession>A0A1F7RDI5</accession>
<reference evidence="1 2" key="1">
    <citation type="journal article" date="2016" name="Nat. Commun.">
        <title>Thousands of microbial genomes shed light on interconnected biogeochemical processes in an aquifer system.</title>
        <authorList>
            <person name="Anantharaman K."/>
            <person name="Brown C.T."/>
            <person name="Hug L.A."/>
            <person name="Sharon I."/>
            <person name="Castelle C.J."/>
            <person name="Probst A.J."/>
            <person name="Thomas B.C."/>
            <person name="Singh A."/>
            <person name="Wilkins M.J."/>
            <person name="Karaoz U."/>
            <person name="Brodie E.L."/>
            <person name="Williams K.H."/>
            <person name="Hubbard S.S."/>
            <person name="Banfield J.F."/>
        </authorList>
    </citation>
    <scope>NUCLEOTIDE SEQUENCE [LARGE SCALE GENOMIC DNA]</scope>
</reference>
<sequence>MAEEDKSREEFKKKCKELRQNILNAVLSKFPDEVIEHLGNSKKEILLAIRSMIDEEIKKTEGDVTKAKEAKTKPH</sequence>
<evidence type="ECO:0000313" key="1">
    <source>
        <dbReference type="EMBL" id="OGL39616.1"/>
    </source>
</evidence>
<name>A0A1F7RDI5_9BACT</name>
<proteinExistence type="predicted"/>
<gene>
    <name evidence="1" type="ORF">A2042_08315</name>
</gene>